<sequence length="232" mass="26101">MSGFTYLKIKGKASSAFLAMNYPSPYGSFYNSRLSEAKTQDCNQSIASLRNQIDQLKEQISLLTLQCTVVNQRRCLLKQQQLVQPLVLGEKLYAHRHQMKYDSGLFLKNGPKYERTGILSAPALSMDSPVLSRKLRNDVWDAGFAGERPSFKNDPFTSPSSMDSQILRLKVHDGARDSGFASDFCQSSSADPFFSAPRADSQVAAPQLPNRDRELLNDEDYVQRPPSFMVRF</sequence>
<evidence type="ECO:0000313" key="2">
    <source>
        <dbReference type="Proteomes" id="UP000790377"/>
    </source>
</evidence>
<dbReference type="Proteomes" id="UP000790377">
    <property type="component" value="Unassembled WGS sequence"/>
</dbReference>
<proteinExistence type="predicted"/>
<organism evidence="1 2">
    <name type="scientific">Hygrophoropsis aurantiaca</name>
    <dbReference type="NCBI Taxonomy" id="72124"/>
    <lineage>
        <taxon>Eukaryota</taxon>
        <taxon>Fungi</taxon>
        <taxon>Dikarya</taxon>
        <taxon>Basidiomycota</taxon>
        <taxon>Agaricomycotina</taxon>
        <taxon>Agaricomycetes</taxon>
        <taxon>Agaricomycetidae</taxon>
        <taxon>Boletales</taxon>
        <taxon>Coniophorineae</taxon>
        <taxon>Hygrophoropsidaceae</taxon>
        <taxon>Hygrophoropsis</taxon>
    </lineage>
</organism>
<reference evidence="1" key="1">
    <citation type="journal article" date="2021" name="New Phytol.">
        <title>Evolutionary innovations through gain and loss of genes in the ectomycorrhizal Boletales.</title>
        <authorList>
            <person name="Wu G."/>
            <person name="Miyauchi S."/>
            <person name="Morin E."/>
            <person name="Kuo A."/>
            <person name="Drula E."/>
            <person name="Varga T."/>
            <person name="Kohler A."/>
            <person name="Feng B."/>
            <person name="Cao Y."/>
            <person name="Lipzen A."/>
            <person name="Daum C."/>
            <person name="Hundley H."/>
            <person name="Pangilinan J."/>
            <person name="Johnson J."/>
            <person name="Barry K."/>
            <person name="LaButti K."/>
            <person name="Ng V."/>
            <person name="Ahrendt S."/>
            <person name="Min B."/>
            <person name="Choi I.G."/>
            <person name="Park H."/>
            <person name="Plett J.M."/>
            <person name="Magnuson J."/>
            <person name="Spatafora J.W."/>
            <person name="Nagy L.G."/>
            <person name="Henrissat B."/>
            <person name="Grigoriev I.V."/>
            <person name="Yang Z.L."/>
            <person name="Xu J."/>
            <person name="Martin F.M."/>
        </authorList>
    </citation>
    <scope>NUCLEOTIDE SEQUENCE</scope>
    <source>
        <strain evidence="1">ATCC 28755</strain>
    </source>
</reference>
<accession>A0ACB8AJA8</accession>
<protein>
    <submittedName>
        <fullName evidence="1">Uncharacterized protein</fullName>
    </submittedName>
</protein>
<keyword evidence="2" id="KW-1185">Reference proteome</keyword>
<gene>
    <name evidence="1" type="ORF">BJ138DRAFT_1146350</name>
</gene>
<evidence type="ECO:0000313" key="1">
    <source>
        <dbReference type="EMBL" id="KAH7913298.1"/>
    </source>
</evidence>
<dbReference type="EMBL" id="MU267633">
    <property type="protein sequence ID" value="KAH7913298.1"/>
    <property type="molecule type" value="Genomic_DNA"/>
</dbReference>
<name>A0ACB8AJA8_9AGAM</name>
<comment type="caution">
    <text evidence="1">The sequence shown here is derived from an EMBL/GenBank/DDBJ whole genome shotgun (WGS) entry which is preliminary data.</text>
</comment>